<dbReference type="PROSITE" id="PS50082">
    <property type="entry name" value="WD_REPEATS_2"/>
    <property type="match status" value="3"/>
</dbReference>
<dbReference type="Gene3D" id="2.130.10.10">
    <property type="entry name" value="YVTN repeat-like/Quinoprotein amine dehydrogenase"/>
    <property type="match status" value="1"/>
</dbReference>
<feature type="domain" description="HMG box" evidence="8">
    <location>
        <begin position="102"/>
        <end position="170"/>
    </location>
</feature>
<keyword evidence="5" id="KW-0238">DNA-binding</keyword>
<evidence type="ECO:0000259" key="8">
    <source>
        <dbReference type="PROSITE" id="PS50118"/>
    </source>
</evidence>
<feature type="DNA-binding region" description="HMG box" evidence="5">
    <location>
        <begin position="102"/>
        <end position="170"/>
    </location>
</feature>
<dbReference type="AlphaFoldDB" id="A0A9P1M4X1"/>
<reference evidence="10" key="2">
    <citation type="submission" date="2024-04" db="EMBL/GenBank/DDBJ databases">
        <authorList>
            <person name="Chen Y."/>
            <person name="Shah S."/>
            <person name="Dougan E. K."/>
            <person name="Thang M."/>
            <person name="Chan C."/>
        </authorList>
    </citation>
    <scope>NUCLEOTIDE SEQUENCE [LARGE SCALE GENOMIC DNA]</scope>
</reference>
<evidence type="ECO:0000313" key="10">
    <source>
        <dbReference type="EMBL" id="CAL1172568.1"/>
    </source>
</evidence>
<dbReference type="CDD" id="cd00200">
    <property type="entry name" value="WD40"/>
    <property type="match status" value="1"/>
</dbReference>
<dbReference type="InterPro" id="IPR001680">
    <property type="entry name" value="WD40_rpt"/>
</dbReference>
<evidence type="ECO:0000256" key="2">
    <source>
        <dbReference type="ARBA" id="ARBA00022574"/>
    </source>
</evidence>
<evidence type="ECO:0000256" key="7">
    <source>
        <dbReference type="SAM" id="MobiDB-lite"/>
    </source>
</evidence>
<dbReference type="SMART" id="SM00320">
    <property type="entry name" value="WD40"/>
    <property type="match status" value="7"/>
</dbReference>
<dbReference type="InterPro" id="IPR015943">
    <property type="entry name" value="WD40/YVTN_repeat-like_dom_sf"/>
</dbReference>
<dbReference type="FunFam" id="2.130.10.10:FF:000615">
    <property type="entry name" value="Receptor for activated C kinase 1"/>
    <property type="match status" value="1"/>
</dbReference>
<dbReference type="InterPro" id="IPR045223">
    <property type="entry name" value="RACK1-like"/>
</dbReference>
<dbReference type="InterPro" id="IPR020472">
    <property type="entry name" value="WD40_PAC1"/>
</dbReference>
<dbReference type="PANTHER" id="PTHR19868">
    <property type="entry name" value="RECEPTOR FOR ACTIVATED PROTEIN KINASE C RACK1"/>
    <property type="match status" value="1"/>
</dbReference>
<feature type="compositionally biased region" description="Basic residues" evidence="7">
    <location>
        <begin position="85"/>
        <end position="96"/>
    </location>
</feature>
<dbReference type="PROSITE" id="PS50118">
    <property type="entry name" value="HMG_BOX_2"/>
    <property type="match status" value="2"/>
</dbReference>
<evidence type="ECO:0000313" key="9">
    <source>
        <dbReference type="EMBL" id="CAI4019193.1"/>
    </source>
</evidence>
<protein>
    <recommendedName>
        <fullName evidence="8">HMG box domain-containing protein</fullName>
    </recommendedName>
</protein>
<accession>A0A9P1M4X1</accession>
<dbReference type="SUPFAM" id="SSF47095">
    <property type="entry name" value="HMG-box"/>
    <property type="match status" value="2"/>
</dbReference>
<feature type="region of interest" description="Disordered" evidence="7">
    <location>
        <begin position="170"/>
        <end position="200"/>
    </location>
</feature>
<comment type="similarity">
    <text evidence="1">Belongs to the WD repeat G protein beta family. Ribosomal protein RACK1 subfamily.</text>
</comment>
<keyword evidence="6" id="KW-0175">Coiled coil</keyword>
<dbReference type="CDD" id="cd00084">
    <property type="entry name" value="HMG-box_SF"/>
    <property type="match status" value="2"/>
</dbReference>
<comment type="caution">
    <text evidence="9">The sequence shown here is derived from an EMBL/GenBank/DDBJ whole genome shotgun (WGS) entry which is preliminary data.</text>
</comment>
<dbReference type="GO" id="GO:0005634">
    <property type="term" value="C:nucleus"/>
    <property type="evidence" value="ECO:0007669"/>
    <property type="project" value="UniProtKB-UniRule"/>
</dbReference>
<feature type="repeat" description="WD" evidence="4">
    <location>
        <begin position="522"/>
        <end position="563"/>
    </location>
</feature>
<keyword evidence="3" id="KW-0677">Repeat</keyword>
<dbReference type="OrthoDB" id="7875889at2759"/>
<keyword evidence="5" id="KW-0539">Nucleus</keyword>
<feature type="coiled-coil region" evidence="6">
    <location>
        <begin position="141"/>
        <end position="168"/>
    </location>
</feature>
<name>A0A9P1M4X1_9DINO</name>
<gene>
    <name evidence="9" type="ORF">C1SCF055_LOCUS43707</name>
</gene>
<evidence type="ECO:0000313" key="11">
    <source>
        <dbReference type="Proteomes" id="UP001152797"/>
    </source>
</evidence>
<evidence type="ECO:0000256" key="5">
    <source>
        <dbReference type="PROSITE-ProRule" id="PRU00267"/>
    </source>
</evidence>
<dbReference type="Gene3D" id="1.10.30.10">
    <property type="entry name" value="High mobility group box domain"/>
    <property type="match status" value="2"/>
</dbReference>
<dbReference type="EMBL" id="CAMXCT010006734">
    <property type="protein sequence ID" value="CAI4019193.1"/>
    <property type="molecule type" value="Genomic_DNA"/>
</dbReference>
<feature type="DNA-binding region" description="HMG box" evidence="5">
    <location>
        <begin position="7"/>
        <end position="75"/>
    </location>
</feature>
<feature type="repeat" description="WD" evidence="4">
    <location>
        <begin position="382"/>
        <end position="416"/>
    </location>
</feature>
<feature type="domain" description="HMG box" evidence="8">
    <location>
        <begin position="7"/>
        <end position="75"/>
    </location>
</feature>
<dbReference type="GO" id="GO:0003677">
    <property type="term" value="F:DNA binding"/>
    <property type="evidence" value="ECO:0007669"/>
    <property type="project" value="UniProtKB-UniRule"/>
</dbReference>
<evidence type="ECO:0000256" key="3">
    <source>
        <dbReference type="ARBA" id="ARBA00022737"/>
    </source>
</evidence>
<evidence type="ECO:0000256" key="4">
    <source>
        <dbReference type="PROSITE-ProRule" id="PRU00221"/>
    </source>
</evidence>
<dbReference type="SMART" id="SM00398">
    <property type="entry name" value="HMG"/>
    <property type="match status" value="2"/>
</dbReference>
<dbReference type="EMBL" id="CAMXCT020006734">
    <property type="protein sequence ID" value="CAL1172568.1"/>
    <property type="molecule type" value="Genomic_DNA"/>
</dbReference>
<dbReference type="InterPro" id="IPR036322">
    <property type="entry name" value="WD40_repeat_dom_sf"/>
</dbReference>
<dbReference type="Pfam" id="PF00505">
    <property type="entry name" value="HMG_box"/>
    <property type="match status" value="2"/>
</dbReference>
<evidence type="ECO:0000256" key="1">
    <source>
        <dbReference type="ARBA" id="ARBA00007253"/>
    </source>
</evidence>
<dbReference type="GO" id="GO:0043022">
    <property type="term" value="F:ribosome binding"/>
    <property type="evidence" value="ECO:0007669"/>
    <property type="project" value="InterPro"/>
</dbReference>
<keyword evidence="11" id="KW-1185">Reference proteome</keyword>
<feature type="compositionally biased region" description="Basic and acidic residues" evidence="7">
    <location>
        <begin position="189"/>
        <end position="200"/>
    </location>
</feature>
<feature type="region of interest" description="Disordered" evidence="7">
    <location>
        <begin position="85"/>
        <end position="106"/>
    </location>
</feature>
<dbReference type="EMBL" id="CAMXCT030006734">
    <property type="protein sequence ID" value="CAL4806505.1"/>
    <property type="molecule type" value="Genomic_DNA"/>
</dbReference>
<evidence type="ECO:0000256" key="6">
    <source>
        <dbReference type="SAM" id="Coils"/>
    </source>
</evidence>
<dbReference type="PRINTS" id="PR00320">
    <property type="entry name" value="GPROTEINBRPT"/>
</dbReference>
<proteinExistence type="inferred from homology"/>
<dbReference type="SUPFAM" id="SSF50978">
    <property type="entry name" value="WD40 repeat-like"/>
    <property type="match status" value="1"/>
</dbReference>
<dbReference type="Pfam" id="PF00400">
    <property type="entry name" value="WD40"/>
    <property type="match status" value="4"/>
</dbReference>
<feature type="repeat" description="WD" evidence="4">
    <location>
        <begin position="352"/>
        <end position="379"/>
    </location>
</feature>
<dbReference type="InterPro" id="IPR009071">
    <property type="entry name" value="HMG_box_dom"/>
</dbReference>
<dbReference type="Proteomes" id="UP001152797">
    <property type="component" value="Unassembled WGS sequence"/>
</dbReference>
<organism evidence="9">
    <name type="scientific">Cladocopium goreaui</name>
    <dbReference type="NCBI Taxonomy" id="2562237"/>
    <lineage>
        <taxon>Eukaryota</taxon>
        <taxon>Sar</taxon>
        <taxon>Alveolata</taxon>
        <taxon>Dinophyceae</taxon>
        <taxon>Suessiales</taxon>
        <taxon>Symbiodiniaceae</taxon>
        <taxon>Cladocopium</taxon>
    </lineage>
</organism>
<sequence length="650" mass="72798">MAMAQPKKPAGGAFGQFLAEKRPELQTQCKGQPITAITKLASEKFKALSEEDKKIYQEKFVAAKAKYDEDMKAFLEAGGEKKAIKKKGKKDIKKKKDPQAPKKPAGGAYGCFLAKNRAAFMKECSGQPVTAVTKLASAKWKELSDEDKKIYEEEFQKKKEEYQEAMKSYVPLSSADGDDEPPAKKRKTKEGAAEAAKSKDQTAMLQALEKVNGLLHPARRALLVSGIDRALEREKRAGQPAAHAVHWEQWEQMREEKSWAQAEQGLQRNNLEIIAQDIDQSKRHVLELKSSLLGKQAIIEDHQKSIQVEEQLLQLNPGFLEMVLRKVGIVGKHDSWITDLSVPVPTSEKSPEDPNLLLSASRDGLLKLWSVPEGASVQKVVCKGHRDVVSGCQLSPDGQFAVSCSWDRSMKIWHLEKDPGEVLRSGRIDKQLNTVIFSPDMRQILTGGGTRIDLWNTLAEIKYTLGDWIDSNKHTDWVSALEFVPLVSKEDDKGRPESFLSASWDHKLKRWNLTKMKLIKEFVGHKGVVHSICISPDASLIASGGKEAVAKLWDLAEGMLLYDLTVVSTINSLAFSPTRYWLAVATDVSVEVWDLEIKQQIWVDRGPPLPENIPWATCLKWSTNGQSLFVGHSDGTITRYDEEPDRPDRW</sequence>
<dbReference type="GO" id="GO:0045182">
    <property type="term" value="F:translation regulator activity"/>
    <property type="evidence" value="ECO:0007669"/>
    <property type="project" value="InterPro"/>
</dbReference>
<reference evidence="9" key="1">
    <citation type="submission" date="2022-10" db="EMBL/GenBank/DDBJ databases">
        <authorList>
            <person name="Chen Y."/>
            <person name="Dougan E. K."/>
            <person name="Chan C."/>
            <person name="Rhodes N."/>
            <person name="Thang M."/>
        </authorList>
    </citation>
    <scope>NUCLEOTIDE SEQUENCE</scope>
</reference>
<keyword evidence="2 4" id="KW-0853">WD repeat</keyword>
<dbReference type="InterPro" id="IPR036910">
    <property type="entry name" value="HMG_box_dom_sf"/>
</dbReference>
<dbReference type="PROSITE" id="PS50294">
    <property type="entry name" value="WD_REPEATS_REGION"/>
    <property type="match status" value="2"/>
</dbReference>